<dbReference type="Proteomes" id="UP001153678">
    <property type="component" value="Unassembled WGS sequence"/>
</dbReference>
<proteinExistence type="predicted"/>
<comment type="caution">
    <text evidence="1">The sequence shown here is derived from an EMBL/GenBank/DDBJ whole genome shotgun (WGS) entry which is preliminary data.</text>
</comment>
<keyword evidence="2" id="KW-1185">Reference proteome</keyword>
<feature type="non-terminal residue" evidence="1">
    <location>
        <position position="1"/>
    </location>
</feature>
<evidence type="ECO:0000313" key="2">
    <source>
        <dbReference type="Proteomes" id="UP001153678"/>
    </source>
</evidence>
<protein>
    <submittedName>
        <fullName evidence="1">555_t:CDS:1</fullName>
    </submittedName>
</protein>
<dbReference type="AlphaFoldDB" id="A0A9W4X2P0"/>
<dbReference type="EMBL" id="CAMKVN010016632">
    <property type="protein sequence ID" value="CAI2197594.1"/>
    <property type="molecule type" value="Genomic_DNA"/>
</dbReference>
<accession>A0A9W4X2P0</accession>
<dbReference type="OrthoDB" id="2420179at2759"/>
<reference evidence="1" key="1">
    <citation type="submission" date="2022-08" db="EMBL/GenBank/DDBJ databases">
        <authorList>
            <person name="Kallberg Y."/>
            <person name="Tangrot J."/>
            <person name="Rosling A."/>
        </authorList>
    </citation>
    <scope>NUCLEOTIDE SEQUENCE</scope>
    <source>
        <strain evidence="1">Wild A</strain>
    </source>
</reference>
<evidence type="ECO:0000313" key="1">
    <source>
        <dbReference type="EMBL" id="CAI2197594.1"/>
    </source>
</evidence>
<organism evidence="1 2">
    <name type="scientific">Funneliformis geosporum</name>
    <dbReference type="NCBI Taxonomy" id="1117311"/>
    <lineage>
        <taxon>Eukaryota</taxon>
        <taxon>Fungi</taxon>
        <taxon>Fungi incertae sedis</taxon>
        <taxon>Mucoromycota</taxon>
        <taxon>Glomeromycotina</taxon>
        <taxon>Glomeromycetes</taxon>
        <taxon>Glomerales</taxon>
        <taxon>Glomeraceae</taxon>
        <taxon>Funneliformis</taxon>
    </lineage>
</organism>
<gene>
    <name evidence="1" type="ORF">FWILDA_LOCUS18155</name>
</gene>
<sequence length="49" mass="5916">YRSYLSLSSHYNVHFEEIFAALTFTQQNNIVREYGLQNNYPILDQLQFE</sequence>
<name>A0A9W4X2P0_9GLOM</name>